<gene>
    <name evidence="1" type="ORF">CEXT_646101</name>
</gene>
<evidence type="ECO:0000313" key="2">
    <source>
        <dbReference type="Proteomes" id="UP001054945"/>
    </source>
</evidence>
<accession>A0AAV4N4Z7</accession>
<organism evidence="1 2">
    <name type="scientific">Caerostris extrusa</name>
    <name type="common">Bark spider</name>
    <name type="synonym">Caerostris bankana</name>
    <dbReference type="NCBI Taxonomy" id="172846"/>
    <lineage>
        <taxon>Eukaryota</taxon>
        <taxon>Metazoa</taxon>
        <taxon>Ecdysozoa</taxon>
        <taxon>Arthropoda</taxon>
        <taxon>Chelicerata</taxon>
        <taxon>Arachnida</taxon>
        <taxon>Araneae</taxon>
        <taxon>Araneomorphae</taxon>
        <taxon>Entelegynae</taxon>
        <taxon>Araneoidea</taxon>
        <taxon>Araneidae</taxon>
        <taxon>Caerostris</taxon>
    </lineage>
</organism>
<sequence>MDFIFLFKLPALYHSIGNTAVASGRIPLLSDRGLVRWFPEKRYRLLFFVKSHKGSTPVTTWDNIAHNLGNIPGSYFRHAESKSVLRRLVRPLVHAARQGVATRLYHISRNMANSLFFFNLYHYLTISHTGSLSHRTHMRPRWL</sequence>
<reference evidence="1 2" key="1">
    <citation type="submission" date="2021-06" db="EMBL/GenBank/DDBJ databases">
        <title>Caerostris extrusa draft genome.</title>
        <authorList>
            <person name="Kono N."/>
            <person name="Arakawa K."/>
        </authorList>
    </citation>
    <scope>NUCLEOTIDE SEQUENCE [LARGE SCALE GENOMIC DNA]</scope>
</reference>
<proteinExistence type="predicted"/>
<comment type="caution">
    <text evidence="1">The sequence shown here is derived from an EMBL/GenBank/DDBJ whole genome shotgun (WGS) entry which is preliminary data.</text>
</comment>
<dbReference type="Proteomes" id="UP001054945">
    <property type="component" value="Unassembled WGS sequence"/>
</dbReference>
<evidence type="ECO:0000313" key="1">
    <source>
        <dbReference type="EMBL" id="GIX79429.1"/>
    </source>
</evidence>
<protein>
    <submittedName>
        <fullName evidence="1">Uncharacterized protein</fullName>
    </submittedName>
</protein>
<dbReference type="EMBL" id="BPLR01002936">
    <property type="protein sequence ID" value="GIX79429.1"/>
    <property type="molecule type" value="Genomic_DNA"/>
</dbReference>
<keyword evidence="2" id="KW-1185">Reference proteome</keyword>
<dbReference type="AlphaFoldDB" id="A0AAV4N4Z7"/>
<name>A0AAV4N4Z7_CAEEX</name>